<evidence type="ECO:0000313" key="2">
    <source>
        <dbReference type="EMBL" id="NBN80394.1"/>
    </source>
</evidence>
<proteinExistence type="inferred from homology"/>
<dbReference type="PANTHER" id="PTHR46230:SF7">
    <property type="entry name" value="BOLA-LIKE PROTEIN 1"/>
    <property type="match status" value="1"/>
</dbReference>
<dbReference type="PIRSF" id="PIRSF003113">
    <property type="entry name" value="BolA"/>
    <property type="match status" value="1"/>
</dbReference>
<dbReference type="InterPro" id="IPR002634">
    <property type="entry name" value="BolA"/>
</dbReference>
<dbReference type="PANTHER" id="PTHR46230">
    <property type="match status" value="1"/>
</dbReference>
<dbReference type="InterPro" id="IPR036065">
    <property type="entry name" value="BolA-like_sf"/>
</dbReference>
<dbReference type="SUPFAM" id="SSF82657">
    <property type="entry name" value="BolA-like"/>
    <property type="match status" value="1"/>
</dbReference>
<keyword evidence="3" id="KW-1185">Reference proteome</keyword>
<sequence length="100" mass="10775">MTIRQQITDLLTDAFAPSELAVIDESDKHKGHGGWREGGETHFRVRIVAEAFAGKGRVDRHRAINTVLAPCIAAGVHALAIEVRAPDEPDPRAARVSGTV</sequence>
<dbReference type="Gene3D" id="3.30.300.90">
    <property type="entry name" value="BolA-like"/>
    <property type="match status" value="1"/>
</dbReference>
<evidence type="ECO:0000256" key="1">
    <source>
        <dbReference type="RuleBase" id="RU003860"/>
    </source>
</evidence>
<comment type="similarity">
    <text evidence="1">Belongs to the BolA/IbaG family.</text>
</comment>
<reference evidence="3" key="1">
    <citation type="submission" date="2020-01" db="EMBL/GenBank/DDBJ databases">
        <authorList>
            <person name="Fang Y."/>
            <person name="Sun R."/>
            <person name="Nie L."/>
            <person name="He J."/>
            <person name="Hao L."/>
            <person name="Wang L."/>
            <person name="Su S."/>
            <person name="Lv E."/>
            <person name="Zhang Z."/>
            <person name="Xie R."/>
            <person name="Liu H."/>
        </authorList>
    </citation>
    <scope>NUCLEOTIDE SEQUENCE [LARGE SCALE GENOMIC DNA]</scope>
    <source>
        <strain evidence="3">XCT-53</strain>
    </source>
</reference>
<organism evidence="2 3">
    <name type="scientific">Pannonibacter tanglangensis</name>
    <dbReference type="NCBI Taxonomy" id="2750084"/>
    <lineage>
        <taxon>Bacteria</taxon>
        <taxon>Pseudomonadati</taxon>
        <taxon>Pseudomonadota</taxon>
        <taxon>Alphaproteobacteria</taxon>
        <taxon>Hyphomicrobiales</taxon>
        <taxon>Stappiaceae</taxon>
        <taxon>Pannonibacter</taxon>
    </lineage>
</organism>
<comment type="caution">
    <text evidence="2">The sequence shown here is derived from an EMBL/GenBank/DDBJ whole genome shotgun (WGS) entry which is preliminary data.</text>
</comment>
<dbReference type="EMBL" id="JAABLQ010000004">
    <property type="protein sequence ID" value="NBN80394.1"/>
    <property type="molecule type" value="Genomic_DNA"/>
</dbReference>
<dbReference type="AlphaFoldDB" id="A0A7X5F8F9"/>
<dbReference type="Proteomes" id="UP000586722">
    <property type="component" value="Unassembled WGS sequence"/>
</dbReference>
<accession>A0A7X5F8F9</accession>
<gene>
    <name evidence="2" type="ORF">GWI72_19120</name>
</gene>
<evidence type="ECO:0000313" key="3">
    <source>
        <dbReference type="Proteomes" id="UP000586722"/>
    </source>
</evidence>
<protein>
    <submittedName>
        <fullName evidence="2">BolA/IbaG family iron-sulfur metabolism protein</fullName>
    </submittedName>
</protein>
<dbReference type="RefSeq" id="WP_161677876.1">
    <property type="nucleotide sequence ID" value="NZ_JAABLP010000006.1"/>
</dbReference>
<dbReference type="Pfam" id="PF01722">
    <property type="entry name" value="BolA"/>
    <property type="match status" value="1"/>
</dbReference>
<dbReference type="GO" id="GO:0016226">
    <property type="term" value="P:iron-sulfur cluster assembly"/>
    <property type="evidence" value="ECO:0007669"/>
    <property type="project" value="TreeGrafter"/>
</dbReference>
<name>A0A7X5F8F9_9HYPH</name>